<reference evidence="2 3" key="1">
    <citation type="submission" date="2018-07" db="EMBL/GenBank/DDBJ databases">
        <title>Whole genome Sequencing of Pseudoxanthomonas gei KCTC 32298 (T).</title>
        <authorList>
            <person name="Kumar S."/>
            <person name="Bansal K."/>
            <person name="Kaur A."/>
            <person name="Patil P."/>
            <person name="Sharma S."/>
            <person name="Patil P.B."/>
        </authorList>
    </citation>
    <scope>NUCLEOTIDE SEQUENCE [LARGE SCALE GENOMIC DNA]</scope>
    <source>
        <strain evidence="2 3">KCTC 32298</strain>
    </source>
</reference>
<name>A0ABX0ACK8_9GAMM</name>
<dbReference type="InterPro" id="IPR050177">
    <property type="entry name" value="Lipid_A_modif_metabolic_enz"/>
</dbReference>
<dbReference type="PANTHER" id="PTHR43245:SF13">
    <property type="entry name" value="UDP-D-APIOSE_UDP-D-XYLOSE SYNTHASE 2"/>
    <property type="match status" value="1"/>
</dbReference>
<keyword evidence="3" id="KW-1185">Reference proteome</keyword>
<organism evidence="2 3">
    <name type="scientific">Pseudoxanthomonas gei</name>
    <dbReference type="NCBI Taxonomy" id="1383030"/>
    <lineage>
        <taxon>Bacteria</taxon>
        <taxon>Pseudomonadati</taxon>
        <taxon>Pseudomonadota</taxon>
        <taxon>Gammaproteobacteria</taxon>
        <taxon>Lysobacterales</taxon>
        <taxon>Lysobacteraceae</taxon>
        <taxon>Pseudoxanthomonas</taxon>
    </lineage>
</organism>
<evidence type="ECO:0000259" key="1">
    <source>
        <dbReference type="Pfam" id="PF01370"/>
    </source>
</evidence>
<sequence>MSADDFRGQRVVVTGAGGFLGKRLVARLHGLGCEVVELGRASGFDLLNDEMPLSGIDHVFHLAAETGVPASWEDPARFHLVNAHGTVRVLDQCRRAGCSVTYVGAYIYGIPQSLPISEEHPLDPNNPYAFSKWMGEQACEWFAGTYALPVTAVRLFNVYGPGQSDRFLVSSLVAQALDPAVASIKLMDISPRRDYLYVDDAIDALLSSRSPGGYRLYNVGSGVSHSVGEVVEVVLAAAGSSKPVIDANEPRRNEIPDVRADCTRIFTDCGWSPRYTLAAGVGEMVREALH</sequence>
<dbReference type="EMBL" id="QOVG01000003">
    <property type="protein sequence ID" value="NDK38347.1"/>
    <property type="molecule type" value="Genomic_DNA"/>
</dbReference>
<dbReference type="SUPFAM" id="SSF51735">
    <property type="entry name" value="NAD(P)-binding Rossmann-fold domains"/>
    <property type="match status" value="1"/>
</dbReference>
<dbReference type="InterPro" id="IPR036291">
    <property type="entry name" value="NAD(P)-bd_dom_sf"/>
</dbReference>
<evidence type="ECO:0000313" key="3">
    <source>
        <dbReference type="Proteomes" id="UP001429354"/>
    </source>
</evidence>
<accession>A0ABX0ACK8</accession>
<gene>
    <name evidence="2" type="ORF">DT603_05760</name>
</gene>
<comment type="caution">
    <text evidence="2">The sequence shown here is derived from an EMBL/GenBank/DDBJ whole genome shotgun (WGS) entry which is preliminary data.</text>
</comment>
<dbReference type="PRINTS" id="PR01713">
    <property type="entry name" value="NUCEPIMERASE"/>
</dbReference>
<dbReference type="Proteomes" id="UP001429354">
    <property type="component" value="Unassembled WGS sequence"/>
</dbReference>
<protein>
    <submittedName>
        <fullName evidence="2">NAD-dependent epimerase/dehydratase family protein</fullName>
    </submittedName>
</protein>
<evidence type="ECO:0000313" key="2">
    <source>
        <dbReference type="EMBL" id="NDK38347.1"/>
    </source>
</evidence>
<dbReference type="RefSeq" id="WP_162348912.1">
    <property type="nucleotide sequence ID" value="NZ_QOVG01000003.1"/>
</dbReference>
<dbReference type="Pfam" id="PF01370">
    <property type="entry name" value="Epimerase"/>
    <property type="match status" value="1"/>
</dbReference>
<feature type="domain" description="NAD-dependent epimerase/dehydratase" evidence="1">
    <location>
        <begin position="11"/>
        <end position="220"/>
    </location>
</feature>
<dbReference type="InterPro" id="IPR001509">
    <property type="entry name" value="Epimerase_deHydtase"/>
</dbReference>
<dbReference type="Gene3D" id="3.40.50.720">
    <property type="entry name" value="NAD(P)-binding Rossmann-like Domain"/>
    <property type="match status" value="1"/>
</dbReference>
<dbReference type="PANTHER" id="PTHR43245">
    <property type="entry name" value="BIFUNCTIONAL POLYMYXIN RESISTANCE PROTEIN ARNA"/>
    <property type="match status" value="1"/>
</dbReference>
<proteinExistence type="predicted"/>